<proteinExistence type="inferred from homology"/>
<evidence type="ECO:0000256" key="8">
    <source>
        <dbReference type="ARBA" id="ARBA00023136"/>
    </source>
</evidence>
<comment type="subcellular location">
    <subcellularLocation>
        <location evidence="1 9">Cell membrane</location>
        <topology evidence="1 9">Multi-pass membrane protein</topology>
    </subcellularLocation>
</comment>
<evidence type="ECO:0000313" key="11">
    <source>
        <dbReference type="Proteomes" id="UP000193834"/>
    </source>
</evidence>
<keyword evidence="3 9" id="KW-0813">Transport</keyword>
<gene>
    <name evidence="10" type="ORF">SAMN06295960_4624</name>
</gene>
<dbReference type="PANTHER" id="PTHR30330">
    <property type="entry name" value="AGSS FAMILY TRANSPORTER, SODIUM-ALANINE"/>
    <property type="match status" value="1"/>
</dbReference>
<dbReference type="GO" id="GO:0005283">
    <property type="term" value="F:amino acid:sodium symporter activity"/>
    <property type="evidence" value="ECO:0007669"/>
    <property type="project" value="InterPro"/>
</dbReference>
<evidence type="ECO:0000256" key="2">
    <source>
        <dbReference type="ARBA" id="ARBA00009261"/>
    </source>
</evidence>
<keyword evidence="8 9" id="KW-0472">Membrane</keyword>
<feature type="transmembrane region" description="Helical" evidence="9">
    <location>
        <begin position="187"/>
        <end position="207"/>
    </location>
</feature>
<feature type="transmembrane region" description="Helical" evidence="9">
    <location>
        <begin position="344"/>
        <end position="366"/>
    </location>
</feature>
<dbReference type="Gene3D" id="1.20.1740.10">
    <property type="entry name" value="Amino acid/polyamine transporter I"/>
    <property type="match status" value="1"/>
</dbReference>
<name>A0A1X7LWC5_9BACL</name>
<feature type="transmembrane region" description="Helical" evidence="9">
    <location>
        <begin position="56"/>
        <end position="73"/>
    </location>
</feature>
<dbReference type="GO" id="GO:0005886">
    <property type="term" value="C:plasma membrane"/>
    <property type="evidence" value="ECO:0007669"/>
    <property type="project" value="UniProtKB-SubCell"/>
</dbReference>
<evidence type="ECO:0000256" key="1">
    <source>
        <dbReference type="ARBA" id="ARBA00004651"/>
    </source>
</evidence>
<evidence type="ECO:0000313" key="10">
    <source>
        <dbReference type="EMBL" id="SMG58171.1"/>
    </source>
</evidence>
<feature type="transmembrane region" description="Helical" evidence="9">
    <location>
        <begin position="253"/>
        <end position="274"/>
    </location>
</feature>
<keyword evidence="6 9" id="KW-0769">Symport</keyword>
<dbReference type="AlphaFoldDB" id="A0A1X7LWC5"/>
<dbReference type="PANTHER" id="PTHR30330:SF1">
    <property type="entry name" value="AMINO-ACID CARRIER PROTEIN ALST"/>
    <property type="match status" value="1"/>
</dbReference>
<evidence type="ECO:0000256" key="9">
    <source>
        <dbReference type="RuleBase" id="RU363064"/>
    </source>
</evidence>
<dbReference type="FunFam" id="1.20.1740.10:FF:000004">
    <property type="entry name" value="Sodium:alanine symporter family protein"/>
    <property type="match status" value="1"/>
</dbReference>
<protein>
    <submittedName>
        <fullName evidence="10">Alanine or glycine:cation symporter, AGCS family</fullName>
    </submittedName>
</protein>
<organism evidence="10 11">
    <name type="scientific">Paenibacillus aquistagni</name>
    <dbReference type="NCBI Taxonomy" id="1852522"/>
    <lineage>
        <taxon>Bacteria</taxon>
        <taxon>Bacillati</taxon>
        <taxon>Bacillota</taxon>
        <taxon>Bacilli</taxon>
        <taxon>Bacillales</taxon>
        <taxon>Paenibacillaceae</taxon>
        <taxon>Paenibacillus</taxon>
    </lineage>
</organism>
<feature type="transmembrane region" description="Helical" evidence="9">
    <location>
        <begin position="456"/>
        <end position="476"/>
    </location>
</feature>
<feature type="transmembrane region" description="Helical" evidence="9">
    <location>
        <begin position="143"/>
        <end position="166"/>
    </location>
</feature>
<dbReference type="NCBIfam" id="TIGR00835">
    <property type="entry name" value="agcS"/>
    <property type="match status" value="1"/>
</dbReference>
<evidence type="ECO:0000256" key="4">
    <source>
        <dbReference type="ARBA" id="ARBA00022475"/>
    </source>
</evidence>
<evidence type="ECO:0000256" key="5">
    <source>
        <dbReference type="ARBA" id="ARBA00022692"/>
    </source>
</evidence>
<dbReference type="Pfam" id="PF01235">
    <property type="entry name" value="Na_Ala_symp"/>
    <property type="match status" value="1"/>
</dbReference>
<dbReference type="Proteomes" id="UP000193834">
    <property type="component" value="Unassembled WGS sequence"/>
</dbReference>
<feature type="transmembrane region" description="Helical" evidence="9">
    <location>
        <begin position="286"/>
        <end position="306"/>
    </location>
</feature>
<evidence type="ECO:0000256" key="6">
    <source>
        <dbReference type="ARBA" id="ARBA00022847"/>
    </source>
</evidence>
<keyword evidence="4 9" id="KW-1003">Cell membrane</keyword>
<evidence type="ECO:0000256" key="3">
    <source>
        <dbReference type="ARBA" id="ARBA00022448"/>
    </source>
</evidence>
<keyword evidence="11" id="KW-1185">Reference proteome</keyword>
<evidence type="ECO:0000256" key="7">
    <source>
        <dbReference type="ARBA" id="ARBA00022989"/>
    </source>
</evidence>
<comment type="similarity">
    <text evidence="2 9">Belongs to the alanine or glycine:cation symporter (AGCS) (TC 2.A.25) family.</text>
</comment>
<accession>A0A1X7LWC5</accession>
<dbReference type="InterPro" id="IPR001463">
    <property type="entry name" value="Na/Ala_symport"/>
</dbReference>
<feature type="transmembrane region" description="Helical" evidence="9">
    <location>
        <begin position="227"/>
        <end position="246"/>
    </location>
</feature>
<dbReference type="PROSITE" id="PS00873">
    <property type="entry name" value="NA_ALANINE_SYMP"/>
    <property type="match status" value="1"/>
</dbReference>
<sequence>MSRCGKYFCYFQHNQLQSILLYVKKHDMDPELQVKQRERVRYMHLQEWIGIFNEKWYLMLIFVLAAVGIYFSIRTGFVQITAIGETFRILTGKDVRKSSSKDKKDKGVSSFQAFMMSTASRVGTGNMAGVAIAISVGGPGAVFWMWLIAVIGAASAFIESTLAQIYKVRDGKTFRGGPAYYMEKALNARWLGIIFAILITVSFGFVFNSVHSNTASAAFQELFDVNPIVMGIILSVLVVLTIFGGVQRIAKVSAIVVPVMALAYIAMALVVMIMNMDQIPAVIGTILRNAFGIEEAVGGGLGAAVMNGVKRGLFSNEAGMGSAPNAAATATVSHPVKQGLIQSFGVFVDTLLVCSATAFIILLSGVHESGVADGILMTQHALASQFGGWANYFVGFAIFLFAFSSLIGNYYYGQSNIEFITKKPGWMLAYRIGVVAMVLFGSVAKITLVWDMADMFMGFMALINLVVIMILGKFAFQSLHDYKEQKKHGAEPVFYADTIPGLKHAECWERPVEKS</sequence>
<dbReference type="PRINTS" id="PR00175">
    <property type="entry name" value="NAALASMPORT"/>
</dbReference>
<reference evidence="10 11" key="1">
    <citation type="submission" date="2017-04" db="EMBL/GenBank/DDBJ databases">
        <authorList>
            <person name="Afonso C.L."/>
            <person name="Miller P.J."/>
            <person name="Scott M.A."/>
            <person name="Spackman E."/>
            <person name="Goraichik I."/>
            <person name="Dimitrov K.M."/>
            <person name="Suarez D.L."/>
            <person name="Swayne D.E."/>
        </authorList>
    </citation>
    <scope>NUCLEOTIDE SEQUENCE [LARGE SCALE GENOMIC DNA]</scope>
    <source>
        <strain evidence="10 11">11</strain>
    </source>
</reference>
<keyword evidence="5 9" id="KW-0812">Transmembrane</keyword>
<dbReference type="EMBL" id="FXAZ01000009">
    <property type="protein sequence ID" value="SMG58171.1"/>
    <property type="molecule type" value="Genomic_DNA"/>
</dbReference>
<feature type="transmembrane region" description="Helical" evidence="9">
    <location>
        <begin position="428"/>
        <end position="450"/>
    </location>
</feature>
<keyword evidence="7 9" id="KW-1133">Transmembrane helix</keyword>
<dbReference type="STRING" id="1852522.SAMN06295960_4624"/>
<feature type="transmembrane region" description="Helical" evidence="9">
    <location>
        <begin position="386"/>
        <end position="407"/>
    </location>
</feature>